<dbReference type="GO" id="GO:0033314">
    <property type="term" value="P:mitotic DNA replication checkpoint signaling"/>
    <property type="evidence" value="ECO:0007669"/>
    <property type="project" value="TreeGrafter"/>
</dbReference>
<dbReference type="EMBL" id="BTGB01000009">
    <property type="protein sequence ID" value="GMM48535.1"/>
    <property type="molecule type" value="Genomic_DNA"/>
</dbReference>
<feature type="compositionally biased region" description="Acidic residues" evidence="8">
    <location>
        <begin position="598"/>
        <end position="620"/>
    </location>
</feature>
<accession>A0AAV5RAI6</accession>
<comment type="subcellular location">
    <subcellularLocation>
        <location evidence="1">Nucleus</location>
    </subcellularLocation>
</comment>
<evidence type="ECO:0000259" key="9">
    <source>
        <dbReference type="Pfam" id="PF25812"/>
    </source>
</evidence>
<evidence type="ECO:0000256" key="7">
    <source>
        <dbReference type="ARBA" id="ARBA00023306"/>
    </source>
</evidence>
<evidence type="ECO:0000313" key="10">
    <source>
        <dbReference type="EMBL" id="GMM48535.1"/>
    </source>
</evidence>
<feature type="domain" description="Checkpoint protein RAD24-like helical bundle" evidence="9">
    <location>
        <begin position="344"/>
        <end position="486"/>
    </location>
</feature>
<name>A0AAV5RAI6_PICKL</name>
<evidence type="ECO:0000256" key="8">
    <source>
        <dbReference type="SAM" id="MobiDB-lite"/>
    </source>
</evidence>
<dbReference type="Pfam" id="PF03215">
    <property type="entry name" value="Rad17"/>
    <property type="match status" value="1"/>
</dbReference>
<evidence type="ECO:0000313" key="11">
    <source>
        <dbReference type="Proteomes" id="UP001378960"/>
    </source>
</evidence>
<keyword evidence="5" id="KW-0067">ATP-binding</keyword>
<keyword evidence="4" id="KW-0227">DNA damage</keyword>
<dbReference type="GO" id="GO:0006281">
    <property type="term" value="P:DNA repair"/>
    <property type="evidence" value="ECO:0007669"/>
    <property type="project" value="InterPro"/>
</dbReference>
<dbReference type="SUPFAM" id="SSF52540">
    <property type="entry name" value="P-loop containing nucleoside triphosphate hydrolases"/>
    <property type="match status" value="1"/>
</dbReference>
<dbReference type="GO" id="GO:0000077">
    <property type="term" value="P:DNA damage checkpoint signaling"/>
    <property type="evidence" value="ECO:0007669"/>
    <property type="project" value="TreeGrafter"/>
</dbReference>
<evidence type="ECO:0000256" key="5">
    <source>
        <dbReference type="ARBA" id="ARBA00022840"/>
    </source>
</evidence>
<dbReference type="InterPro" id="IPR004582">
    <property type="entry name" value="Checkpoint_prot_Rad17_Rad24"/>
</dbReference>
<reference evidence="10 11" key="1">
    <citation type="journal article" date="2023" name="Elife">
        <title>Identification of key yeast species and microbe-microbe interactions impacting larval growth of Drosophila in the wild.</title>
        <authorList>
            <person name="Mure A."/>
            <person name="Sugiura Y."/>
            <person name="Maeda R."/>
            <person name="Honda K."/>
            <person name="Sakurai N."/>
            <person name="Takahashi Y."/>
            <person name="Watada M."/>
            <person name="Katoh T."/>
            <person name="Gotoh A."/>
            <person name="Gotoh Y."/>
            <person name="Taniguchi I."/>
            <person name="Nakamura K."/>
            <person name="Hayashi T."/>
            <person name="Katayama T."/>
            <person name="Uemura T."/>
            <person name="Hattori Y."/>
        </authorList>
    </citation>
    <scope>NUCLEOTIDE SEQUENCE [LARGE SCALE GENOMIC DNA]</scope>
    <source>
        <strain evidence="10 11">PK-24</strain>
    </source>
</reference>
<dbReference type="GO" id="GO:0005634">
    <property type="term" value="C:nucleus"/>
    <property type="evidence" value="ECO:0007669"/>
    <property type="project" value="UniProtKB-SubCell"/>
</dbReference>
<keyword evidence="6" id="KW-0539">Nucleus</keyword>
<protein>
    <submittedName>
        <fullName evidence="10">Rad24 protein</fullName>
    </submittedName>
</protein>
<dbReference type="GO" id="GO:0005524">
    <property type="term" value="F:ATP binding"/>
    <property type="evidence" value="ECO:0007669"/>
    <property type="project" value="UniProtKB-KW"/>
</dbReference>
<evidence type="ECO:0000256" key="4">
    <source>
        <dbReference type="ARBA" id="ARBA00022763"/>
    </source>
</evidence>
<feature type="region of interest" description="Disordered" evidence="8">
    <location>
        <begin position="598"/>
        <end position="638"/>
    </location>
</feature>
<organism evidence="10 11">
    <name type="scientific">Pichia kluyveri</name>
    <name type="common">Yeast</name>
    <dbReference type="NCBI Taxonomy" id="36015"/>
    <lineage>
        <taxon>Eukaryota</taxon>
        <taxon>Fungi</taxon>
        <taxon>Dikarya</taxon>
        <taxon>Ascomycota</taxon>
        <taxon>Saccharomycotina</taxon>
        <taxon>Pichiomycetes</taxon>
        <taxon>Pichiales</taxon>
        <taxon>Pichiaceae</taxon>
        <taxon>Pichia</taxon>
    </lineage>
</organism>
<proteinExistence type="inferred from homology"/>
<sequence length="646" mass="73949">MSNTSLSFIDDITESESEIENVNSDIEIIDEVVKRKRTLEDSNIAKVLKKSKLDSIEDMWVNEYTPEKISDVCVHKKKIKDLETEIQNLINKRDGTRILVVSGPSGCGKSTSVKILAKSMMETRLNAIRRMMMSSEIGDKIYDKNNDYIVEFNILKESRLGNSTVRYFGEFLSQCKLLTGINEKCVIVEELPNLFHKETLFYFRKAMLDWLNTDSQYRLPPLIFCISEYDIANDDGNWNGGFTLDNTFKVETVLGYEVMKYLDNGLRRILFNKVAVSFIKNAIIRITQLRRIKRDSIVNNKITEISKLGDLRNAINTFEFWYKFQYGKDGFGEGEDIEGKGGVLDIFHSIGKVIYGTKHEEEEWVNFQKRHNVKLLNTTQVSKYAISADTISSEIMSDVNGFNLSVLENYQHLNPPICEELNKMMDIMSLSDNMITMGKGKGDIMKNIAFYDCYGLRNVFDKMKGKGSSEKYSRKMNFSRDKKLNSRRNKTIKDIQEFQEIYHSRGIFCSDNIANLIDGYYVSIIMNSFKLRMKIYNKIGDLKVGKIERVGGEFNNTIAVSDKLVDEIADAVEEVPVGGIKDLKLLQDAYFGAVVAGDDEDDGEGYEIDSDPIENSDECSETDHIQNKDDDDDEFSDDSLVLEMFE</sequence>
<dbReference type="Proteomes" id="UP001378960">
    <property type="component" value="Unassembled WGS sequence"/>
</dbReference>
<dbReference type="InterPro" id="IPR027417">
    <property type="entry name" value="P-loop_NTPase"/>
</dbReference>
<evidence type="ECO:0000256" key="3">
    <source>
        <dbReference type="ARBA" id="ARBA00022741"/>
    </source>
</evidence>
<evidence type="ECO:0000256" key="1">
    <source>
        <dbReference type="ARBA" id="ARBA00004123"/>
    </source>
</evidence>
<dbReference type="PANTHER" id="PTHR12172">
    <property type="entry name" value="CELL CYCLE CHECKPOINT PROTEIN RAD17"/>
    <property type="match status" value="1"/>
</dbReference>
<evidence type="ECO:0000256" key="2">
    <source>
        <dbReference type="ARBA" id="ARBA00006168"/>
    </source>
</evidence>
<evidence type="ECO:0000256" key="6">
    <source>
        <dbReference type="ARBA" id="ARBA00023242"/>
    </source>
</evidence>
<keyword evidence="3" id="KW-0547">Nucleotide-binding</keyword>
<gene>
    <name evidence="10" type="ORF">DAPK24_051330</name>
</gene>
<dbReference type="AlphaFoldDB" id="A0AAV5RAI6"/>
<dbReference type="InterPro" id="IPR057927">
    <property type="entry name" value="RAD24-like_helical"/>
</dbReference>
<dbReference type="GO" id="GO:0003682">
    <property type="term" value="F:chromatin binding"/>
    <property type="evidence" value="ECO:0007669"/>
    <property type="project" value="TreeGrafter"/>
</dbReference>
<keyword evidence="11" id="KW-1185">Reference proteome</keyword>
<comment type="caution">
    <text evidence="10">The sequence shown here is derived from an EMBL/GenBank/DDBJ whole genome shotgun (WGS) entry which is preliminary data.</text>
</comment>
<keyword evidence="7" id="KW-0131">Cell cycle</keyword>
<comment type="similarity">
    <text evidence="2">Belongs to the rad17/RAD24 family.</text>
</comment>
<dbReference type="PANTHER" id="PTHR12172:SF0">
    <property type="entry name" value="CELL CYCLE CHECKPOINT PROTEIN RAD17"/>
    <property type="match status" value="1"/>
</dbReference>
<dbReference type="Gene3D" id="3.40.50.300">
    <property type="entry name" value="P-loop containing nucleotide triphosphate hydrolases"/>
    <property type="match status" value="1"/>
</dbReference>
<dbReference type="Pfam" id="PF25812">
    <property type="entry name" value="RAD24_helical"/>
    <property type="match status" value="1"/>
</dbReference>
<dbReference type="GO" id="GO:0003689">
    <property type="term" value="F:DNA clamp loader activity"/>
    <property type="evidence" value="ECO:0007669"/>
    <property type="project" value="TreeGrafter"/>
</dbReference>